<dbReference type="GO" id="GO:0032259">
    <property type="term" value="P:methylation"/>
    <property type="evidence" value="ECO:0007669"/>
    <property type="project" value="UniProtKB-KW"/>
</dbReference>
<organism evidence="5 6">
    <name type="scientific">Fusarium sarcochroum</name>
    <dbReference type="NCBI Taxonomy" id="1208366"/>
    <lineage>
        <taxon>Eukaryota</taxon>
        <taxon>Fungi</taxon>
        <taxon>Dikarya</taxon>
        <taxon>Ascomycota</taxon>
        <taxon>Pezizomycotina</taxon>
        <taxon>Sordariomycetes</taxon>
        <taxon>Hypocreomycetidae</taxon>
        <taxon>Hypocreales</taxon>
        <taxon>Nectriaceae</taxon>
        <taxon>Fusarium</taxon>
        <taxon>Fusarium lateritium species complex</taxon>
    </lineage>
</organism>
<name>A0A8H4X0N7_9HYPO</name>
<dbReference type="InterPro" id="IPR029063">
    <property type="entry name" value="SAM-dependent_MTases_sf"/>
</dbReference>
<dbReference type="Proteomes" id="UP000622797">
    <property type="component" value="Unassembled WGS sequence"/>
</dbReference>
<keyword evidence="2" id="KW-0808">Transferase</keyword>
<proteinExistence type="predicted"/>
<dbReference type="PANTHER" id="PTHR43712">
    <property type="entry name" value="PUTATIVE (AFU_ORTHOLOGUE AFUA_4G14580)-RELATED"/>
    <property type="match status" value="1"/>
</dbReference>
<dbReference type="OrthoDB" id="3340390at2759"/>
<evidence type="ECO:0000313" key="5">
    <source>
        <dbReference type="EMBL" id="KAF4956734.1"/>
    </source>
</evidence>
<keyword evidence="1" id="KW-0489">Methyltransferase</keyword>
<evidence type="ECO:0000313" key="6">
    <source>
        <dbReference type="Proteomes" id="UP000622797"/>
    </source>
</evidence>
<feature type="domain" description="O-methyltransferase C-terminal" evidence="4">
    <location>
        <begin position="230"/>
        <end position="393"/>
    </location>
</feature>
<dbReference type="AlphaFoldDB" id="A0A8H4X0N7"/>
<dbReference type="PANTHER" id="PTHR43712:SF4">
    <property type="entry name" value="O-METHYLTRANSFERASE DOMAIN-CONTAINING PROTEIN"/>
    <property type="match status" value="1"/>
</dbReference>
<keyword evidence="3" id="KW-0949">S-adenosyl-L-methionine</keyword>
<gene>
    <name evidence="5" type="ORF">FSARC_11502</name>
</gene>
<keyword evidence="6" id="KW-1185">Reference proteome</keyword>
<comment type="caution">
    <text evidence="5">The sequence shown here is derived from an EMBL/GenBank/DDBJ whole genome shotgun (WGS) entry which is preliminary data.</text>
</comment>
<dbReference type="GO" id="GO:0008171">
    <property type="term" value="F:O-methyltransferase activity"/>
    <property type="evidence" value="ECO:0007669"/>
    <property type="project" value="InterPro"/>
</dbReference>
<reference evidence="5" key="2">
    <citation type="submission" date="2020-05" db="EMBL/GenBank/DDBJ databases">
        <authorList>
            <person name="Kim H.-S."/>
            <person name="Proctor R.H."/>
            <person name="Brown D.W."/>
        </authorList>
    </citation>
    <scope>NUCLEOTIDE SEQUENCE</scope>
    <source>
        <strain evidence="5">NRRL 20472</strain>
    </source>
</reference>
<evidence type="ECO:0000256" key="2">
    <source>
        <dbReference type="ARBA" id="ARBA00022679"/>
    </source>
</evidence>
<dbReference type="InterPro" id="IPR001077">
    <property type="entry name" value="COMT_C"/>
</dbReference>
<dbReference type="InterPro" id="IPR036388">
    <property type="entry name" value="WH-like_DNA-bd_sf"/>
</dbReference>
<evidence type="ECO:0000256" key="1">
    <source>
        <dbReference type="ARBA" id="ARBA00022603"/>
    </source>
</evidence>
<dbReference type="EMBL" id="JABEXW010000747">
    <property type="protein sequence ID" value="KAF4956734.1"/>
    <property type="molecule type" value="Genomic_DNA"/>
</dbReference>
<dbReference type="SUPFAM" id="SSF53335">
    <property type="entry name" value="S-adenosyl-L-methionine-dependent methyltransferases"/>
    <property type="match status" value="1"/>
</dbReference>
<dbReference type="Pfam" id="PF00891">
    <property type="entry name" value="Methyltransf_2"/>
    <property type="match status" value="1"/>
</dbReference>
<evidence type="ECO:0000256" key="3">
    <source>
        <dbReference type="ARBA" id="ARBA00022691"/>
    </source>
</evidence>
<protein>
    <recommendedName>
        <fullName evidence="4">O-methyltransferase C-terminal domain-containing protein</fullName>
    </recommendedName>
</protein>
<dbReference type="InterPro" id="IPR016461">
    <property type="entry name" value="COMT-like"/>
</dbReference>
<dbReference type="Gene3D" id="1.10.10.10">
    <property type="entry name" value="Winged helix-like DNA-binding domain superfamily/Winged helix DNA-binding domain"/>
    <property type="match status" value="1"/>
</dbReference>
<sequence>MTMNHLTKPVVEPALLINQLKVLLHDPESLEDDAQRQELKRLCRQAAEVLEAPFETVQRLAYSPLPLVTSRIAQEHRLFKTLVAAEEPVDLASLIKISGFESRILESILDYLGTQNMVVEAEPGCFSATKLTHLLTVPLFQDAVTHFHDNCLPAFMAFNAVLSNPSRNLTAFKVGQHSEEDFYTWMETHPVQQGAFHRFMEAQFASLPIWLDAIDFETEMAKDISPTEVVFVDVGGGAGHQCGALKKKLPELKGRVILQDRPEVLKKALPINGMEKVGYDFLTEQPVKGIFSKYEALNYWLTSGQDARVYYFRQIMHNFDDETCIKILQSQLSAMGPNSVIVIDDKVLPDTKPLPGTPGVEYTAALSLAMKVMFDALERRESHWRQLLASAGLEIRSIRKFTKFDDAAIIATKY</sequence>
<accession>A0A8H4X0N7</accession>
<evidence type="ECO:0000259" key="4">
    <source>
        <dbReference type="Pfam" id="PF00891"/>
    </source>
</evidence>
<reference evidence="5" key="1">
    <citation type="journal article" date="2020" name="BMC Genomics">
        <title>Correction to: Identification and distribution of gene clusters required for synthesis of sphingolipid metabolism inhibitors in diverse species of the filamentous fungus Fusarium.</title>
        <authorList>
            <person name="Kim H.S."/>
            <person name="Lohmar J.M."/>
            <person name="Busman M."/>
            <person name="Brown D.W."/>
            <person name="Naumann T.A."/>
            <person name="Divon H.H."/>
            <person name="Lysoe E."/>
            <person name="Uhlig S."/>
            <person name="Proctor R.H."/>
        </authorList>
    </citation>
    <scope>NUCLEOTIDE SEQUENCE</scope>
    <source>
        <strain evidence="5">NRRL 20472</strain>
    </source>
</reference>
<dbReference type="Gene3D" id="3.40.50.150">
    <property type="entry name" value="Vaccinia Virus protein VP39"/>
    <property type="match status" value="1"/>
</dbReference>
<dbReference type="PROSITE" id="PS51683">
    <property type="entry name" value="SAM_OMT_II"/>
    <property type="match status" value="1"/>
</dbReference>